<organism evidence="4 5">
    <name type="scientific">Ensete ventricosum</name>
    <name type="common">Abyssinian banana</name>
    <name type="synonym">Musa ensete</name>
    <dbReference type="NCBI Taxonomy" id="4639"/>
    <lineage>
        <taxon>Eukaryota</taxon>
        <taxon>Viridiplantae</taxon>
        <taxon>Streptophyta</taxon>
        <taxon>Embryophyta</taxon>
        <taxon>Tracheophyta</taxon>
        <taxon>Spermatophyta</taxon>
        <taxon>Magnoliopsida</taxon>
        <taxon>Liliopsida</taxon>
        <taxon>Zingiberales</taxon>
        <taxon>Musaceae</taxon>
        <taxon>Ensete</taxon>
    </lineage>
</organism>
<feature type="domain" description="NET" evidence="3">
    <location>
        <begin position="1"/>
        <end position="52"/>
    </location>
</feature>
<protein>
    <recommendedName>
        <fullName evidence="3">NET domain-containing protein</fullName>
    </recommendedName>
</protein>
<dbReference type="PROSITE" id="PS51525">
    <property type="entry name" value="NET"/>
    <property type="match status" value="1"/>
</dbReference>
<evidence type="ECO:0000256" key="2">
    <source>
        <dbReference type="ARBA" id="ARBA00023163"/>
    </source>
</evidence>
<dbReference type="AlphaFoldDB" id="A0A426XIE1"/>
<dbReference type="Pfam" id="PF17035">
    <property type="entry name" value="BET"/>
    <property type="match status" value="1"/>
</dbReference>
<evidence type="ECO:0000259" key="3">
    <source>
        <dbReference type="PROSITE" id="PS51525"/>
    </source>
</evidence>
<dbReference type="EMBL" id="AMZH03020326">
    <property type="protein sequence ID" value="RRT39268.1"/>
    <property type="molecule type" value="Genomic_DNA"/>
</dbReference>
<dbReference type="PANTHER" id="PTHR45926">
    <property type="entry name" value="OSJNBA0053K19.4 PROTEIN"/>
    <property type="match status" value="1"/>
</dbReference>
<name>A0A426XIE1_ENSVE</name>
<proteinExistence type="predicted"/>
<evidence type="ECO:0000256" key="1">
    <source>
        <dbReference type="ARBA" id="ARBA00023015"/>
    </source>
</evidence>
<evidence type="ECO:0000313" key="4">
    <source>
        <dbReference type="EMBL" id="RRT39268.1"/>
    </source>
</evidence>
<sequence length="124" mass="13600">MAHVLQIVRKGNVDVMQSKDEIELDIDALHTETLWALDRFLCNCKKPMSKMKRQEAIASGLLSVGQSMVSTTALIRNEGGGGERSLVFDDETLETVAGKKSTAMFIQEIAADEGCGSDRRGLRQ</sequence>
<gene>
    <name evidence="4" type="ORF">B296_00059268</name>
</gene>
<dbReference type="InterPro" id="IPR038336">
    <property type="entry name" value="NET_sf"/>
</dbReference>
<dbReference type="Proteomes" id="UP000287651">
    <property type="component" value="Unassembled WGS sequence"/>
</dbReference>
<dbReference type="InterPro" id="IPR027353">
    <property type="entry name" value="NET_dom"/>
</dbReference>
<dbReference type="Gene3D" id="1.20.1270.220">
    <property type="match status" value="1"/>
</dbReference>
<accession>A0A426XIE1</accession>
<reference evidence="4 5" key="1">
    <citation type="journal article" date="2014" name="Agronomy (Basel)">
        <title>A Draft Genome Sequence for Ensete ventricosum, the Drought-Tolerant Tree Against Hunger.</title>
        <authorList>
            <person name="Harrison J."/>
            <person name="Moore K.A."/>
            <person name="Paszkiewicz K."/>
            <person name="Jones T."/>
            <person name="Grant M."/>
            <person name="Ambacheew D."/>
            <person name="Muzemil S."/>
            <person name="Studholme D.J."/>
        </authorList>
    </citation>
    <scope>NUCLEOTIDE SEQUENCE [LARGE SCALE GENOMIC DNA]</scope>
</reference>
<keyword evidence="2" id="KW-0804">Transcription</keyword>
<keyword evidence="1" id="KW-0805">Transcription regulation</keyword>
<evidence type="ECO:0000313" key="5">
    <source>
        <dbReference type="Proteomes" id="UP000287651"/>
    </source>
</evidence>
<comment type="caution">
    <text evidence="4">The sequence shown here is derived from an EMBL/GenBank/DDBJ whole genome shotgun (WGS) entry which is preliminary data.</text>
</comment>